<dbReference type="AlphaFoldDB" id="A0AAV6KS08"/>
<reference evidence="2" key="1">
    <citation type="submission" date="2020-08" db="EMBL/GenBank/DDBJ databases">
        <title>Plant Genome Project.</title>
        <authorList>
            <person name="Zhang R.-G."/>
        </authorList>
    </citation>
    <scope>NUCLEOTIDE SEQUENCE</scope>
    <source>
        <strain evidence="2">WSP0</strain>
        <tissue evidence="2">Leaf</tissue>
    </source>
</reference>
<sequence length="411" mass="44400">MEVSGTVFLPLPSLFGSGVEFYSDSPASLSVQIFGSRRRRVRVTNSGFSDMGHIQYYSSEPTTRGRIRCGTGSGKIDMKNIAKDKDKDMIKDEKKMMKKKRLKLVKSLSRDLSMFSDLGFVLDNHGLDDQLKGNIISEATELLLGQLQQLKAEEEELKRKRKEENAKQKGAARMQKKLNCEMSSSSSSSSESSDSECGEVVDMRSLNCVAALAPPVVIELQPVMQETTSPLPSTLTEEANAMELQSVIPEEAHATLTIPSTTNLKVTSTVEEGGITGHCLHHIQQPCFSTQTTTTNCNGGMAGGETLSVKKVEVCMGGKCKKSGAASLLDEFQRVLGAEASIVGCKCMGKCRDGPNVRILNYSGVQAECLDDSVRVPSNPLCMGVGFEDVGSIVANFLGEKHKDRGLAAAP</sequence>
<feature type="compositionally biased region" description="Low complexity" evidence="1">
    <location>
        <begin position="183"/>
        <end position="192"/>
    </location>
</feature>
<evidence type="ECO:0008006" key="4">
    <source>
        <dbReference type="Google" id="ProtNLM"/>
    </source>
</evidence>
<feature type="compositionally biased region" description="Basic and acidic residues" evidence="1">
    <location>
        <begin position="158"/>
        <end position="167"/>
    </location>
</feature>
<evidence type="ECO:0000256" key="1">
    <source>
        <dbReference type="SAM" id="MobiDB-lite"/>
    </source>
</evidence>
<evidence type="ECO:0000313" key="2">
    <source>
        <dbReference type="EMBL" id="KAG5555418.1"/>
    </source>
</evidence>
<evidence type="ECO:0000313" key="3">
    <source>
        <dbReference type="Proteomes" id="UP000823749"/>
    </source>
</evidence>
<comment type="caution">
    <text evidence="2">The sequence shown here is derived from an EMBL/GenBank/DDBJ whole genome shotgun (WGS) entry which is preliminary data.</text>
</comment>
<dbReference type="CDD" id="cd02980">
    <property type="entry name" value="TRX_Fd_family"/>
    <property type="match status" value="1"/>
</dbReference>
<keyword evidence="3" id="KW-1185">Reference proteome</keyword>
<accession>A0AAV6KS08</accession>
<gene>
    <name evidence="2" type="ORF">RHGRI_012827</name>
</gene>
<organism evidence="2 3">
    <name type="scientific">Rhododendron griersonianum</name>
    <dbReference type="NCBI Taxonomy" id="479676"/>
    <lineage>
        <taxon>Eukaryota</taxon>
        <taxon>Viridiplantae</taxon>
        <taxon>Streptophyta</taxon>
        <taxon>Embryophyta</taxon>
        <taxon>Tracheophyta</taxon>
        <taxon>Spermatophyta</taxon>
        <taxon>Magnoliopsida</taxon>
        <taxon>eudicotyledons</taxon>
        <taxon>Gunneridae</taxon>
        <taxon>Pentapetalae</taxon>
        <taxon>asterids</taxon>
        <taxon>Ericales</taxon>
        <taxon>Ericaceae</taxon>
        <taxon>Ericoideae</taxon>
        <taxon>Rhodoreae</taxon>
        <taxon>Rhododendron</taxon>
    </lineage>
</organism>
<dbReference type="InterPro" id="IPR036249">
    <property type="entry name" value="Thioredoxin-like_sf"/>
</dbReference>
<protein>
    <recommendedName>
        <fullName evidence="4">Diacylglycerol O-acyltransferase 3</fullName>
    </recommendedName>
</protein>
<dbReference type="EMBL" id="JACTNZ010000004">
    <property type="protein sequence ID" value="KAG5555418.1"/>
    <property type="molecule type" value="Genomic_DNA"/>
</dbReference>
<dbReference type="Proteomes" id="UP000823749">
    <property type="component" value="Chromosome 4"/>
</dbReference>
<feature type="region of interest" description="Disordered" evidence="1">
    <location>
        <begin position="158"/>
        <end position="197"/>
    </location>
</feature>
<dbReference type="Gene3D" id="3.40.30.10">
    <property type="entry name" value="Glutaredoxin"/>
    <property type="match status" value="1"/>
</dbReference>
<name>A0AAV6KS08_9ERIC</name>
<dbReference type="SUPFAM" id="SSF52833">
    <property type="entry name" value="Thioredoxin-like"/>
    <property type="match status" value="1"/>
</dbReference>
<proteinExistence type="predicted"/>